<organism evidence="14 15">
    <name type="scientific">Leuconostoc fallax</name>
    <dbReference type="NCBI Taxonomy" id="1251"/>
    <lineage>
        <taxon>Bacteria</taxon>
        <taxon>Bacillati</taxon>
        <taxon>Bacillota</taxon>
        <taxon>Bacilli</taxon>
        <taxon>Lactobacillales</taxon>
        <taxon>Lactobacillaceae</taxon>
        <taxon>Leuconostoc</taxon>
    </lineage>
</organism>
<sequence length="279" mass="31305">MKKLQSILKKIGVVPIVIAVIALIIMIIAAVTYDGHIASNNIWNAFVAAFTSSILGMAHWFGSNYGWGIVVFTIMVRLLILPLMVFSIGSMMKMQVVQPKLKALQAKYPGKDTESRQLMMAEQQALYKEAGVNPFASFLPLIVQMPILIALYQAISSSQELRSGEFLWLALGNRDPYFILPILAAVFTFASSWLSMQSNPDQSGVTKFMPYIFPVVIFFSALAVPSALSLYWVVSNAFQTAQTLVYQNPFKIKREREIKLAAEKRMQRKIAKAKRSRKK</sequence>
<proteinExistence type="inferred from homology"/>
<feature type="transmembrane region" description="Helical" evidence="12">
    <location>
        <begin position="135"/>
        <end position="155"/>
    </location>
</feature>
<keyword evidence="7 12" id="KW-1133">Transmembrane helix</keyword>
<dbReference type="STRING" id="907931.GCA_000165675_01890"/>
<keyword evidence="2 12" id="KW-0813">Transport</keyword>
<dbReference type="GO" id="GO:0015031">
    <property type="term" value="P:protein transport"/>
    <property type="evidence" value="ECO:0007669"/>
    <property type="project" value="UniProtKB-KW"/>
</dbReference>
<evidence type="ECO:0000256" key="10">
    <source>
        <dbReference type="ARBA" id="ARBA00023186"/>
    </source>
</evidence>
<evidence type="ECO:0000256" key="4">
    <source>
        <dbReference type="ARBA" id="ARBA00022692"/>
    </source>
</evidence>
<feature type="domain" description="Membrane insertase YidC/Oxa/ALB C-terminal" evidence="13">
    <location>
        <begin position="65"/>
        <end position="247"/>
    </location>
</feature>
<comment type="function">
    <text evidence="12">Required for the insertion and/or proper folding and/or complex formation of integral membrane proteins into the membrane. Involved in integration of membrane proteins that insert both dependently and independently of the Sec translocase complex, as well as at least some lipoproteins.</text>
</comment>
<dbReference type="InterPro" id="IPR028055">
    <property type="entry name" value="YidC/Oxa/ALB_C"/>
</dbReference>
<feature type="transmembrane region" description="Helical" evidence="12">
    <location>
        <begin position="12"/>
        <end position="30"/>
    </location>
</feature>
<evidence type="ECO:0000313" key="14">
    <source>
        <dbReference type="EMBL" id="TDG70108.1"/>
    </source>
</evidence>
<name>A0A4R5NBT7_9LACO</name>
<keyword evidence="8 12" id="KW-0472">Membrane</keyword>
<comment type="similarity">
    <text evidence="12">Belongs to the OXA1/ALB3/YidC family. Type 2 subfamily.</text>
</comment>
<dbReference type="GO" id="GO:0032977">
    <property type="term" value="F:membrane insertase activity"/>
    <property type="evidence" value="ECO:0007669"/>
    <property type="project" value="InterPro"/>
</dbReference>
<gene>
    <name evidence="12" type="primary">yidC</name>
    <name evidence="14" type="ORF">C5L23_001632</name>
</gene>
<dbReference type="HAMAP" id="MF_01811">
    <property type="entry name" value="YidC_type2"/>
    <property type="match status" value="1"/>
</dbReference>
<comment type="caution">
    <text evidence="14">The sequence shown here is derived from an EMBL/GenBank/DDBJ whole genome shotgun (WGS) entry which is preliminary data.</text>
</comment>
<comment type="subcellular location">
    <subcellularLocation>
        <location evidence="1 12">Cell membrane</location>
        <topology evidence="1 12">Multi-pass membrane protein</topology>
    </subcellularLocation>
</comment>
<feature type="transmembrane region" description="Helical" evidence="12">
    <location>
        <begin position="176"/>
        <end position="196"/>
    </location>
</feature>
<protein>
    <recommendedName>
        <fullName evidence="12">Membrane protein insertase YidC</fullName>
    </recommendedName>
    <alternativeName>
        <fullName evidence="12">Foldase YidC</fullName>
    </alternativeName>
    <alternativeName>
        <fullName evidence="12">Membrane integrase YidC</fullName>
    </alternativeName>
    <alternativeName>
        <fullName evidence="12">Membrane protein YidC</fullName>
    </alternativeName>
</protein>
<dbReference type="GO" id="GO:0051205">
    <property type="term" value="P:protein insertion into membrane"/>
    <property type="evidence" value="ECO:0007669"/>
    <property type="project" value="TreeGrafter"/>
</dbReference>
<evidence type="ECO:0000256" key="1">
    <source>
        <dbReference type="ARBA" id="ARBA00004651"/>
    </source>
</evidence>
<evidence type="ECO:0000256" key="6">
    <source>
        <dbReference type="ARBA" id="ARBA00022927"/>
    </source>
</evidence>
<feature type="transmembrane region" description="Helical" evidence="12">
    <location>
        <begin position="42"/>
        <end position="62"/>
    </location>
</feature>
<evidence type="ECO:0000313" key="15">
    <source>
        <dbReference type="Proteomes" id="UP000295681"/>
    </source>
</evidence>
<keyword evidence="3 12" id="KW-1003">Cell membrane</keyword>
<evidence type="ECO:0000256" key="12">
    <source>
        <dbReference type="HAMAP-Rule" id="MF_01811"/>
    </source>
</evidence>
<keyword evidence="9" id="KW-0564">Palmitate</keyword>
<dbReference type="Pfam" id="PF02096">
    <property type="entry name" value="60KD_IMP"/>
    <property type="match status" value="1"/>
</dbReference>
<dbReference type="AlphaFoldDB" id="A0A4R5NBT7"/>
<evidence type="ECO:0000256" key="8">
    <source>
        <dbReference type="ARBA" id="ARBA00023136"/>
    </source>
</evidence>
<dbReference type="InterPro" id="IPR001708">
    <property type="entry name" value="YidC/ALB3/OXA1/COX18"/>
</dbReference>
<feature type="transmembrane region" description="Helical" evidence="12">
    <location>
        <begin position="69"/>
        <end position="92"/>
    </location>
</feature>
<accession>A0A4R5NBT7</accession>
<keyword evidence="10 12" id="KW-0143">Chaperone</keyword>
<dbReference type="Proteomes" id="UP000295681">
    <property type="component" value="Unassembled WGS sequence"/>
</dbReference>
<dbReference type="RefSeq" id="WP_010006859.1">
    <property type="nucleotide sequence ID" value="NZ_JAGYGP010000003.1"/>
</dbReference>
<dbReference type="PANTHER" id="PTHR12428:SF65">
    <property type="entry name" value="CYTOCHROME C OXIDASE ASSEMBLY PROTEIN COX18, MITOCHONDRIAL"/>
    <property type="match status" value="1"/>
</dbReference>
<dbReference type="InterPro" id="IPR047196">
    <property type="entry name" value="YidC_ALB_C"/>
</dbReference>
<dbReference type="CDD" id="cd20070">
    <property type="entry name" value="5TM_YidC_Alb3"/>
    <property type="match status" value="1"/>
</dbReference>
<evidence type="ECO:0000256" key="11">
    <source>
        <dbReference type="ARBA" id="ARBA00023288"/>
    </source>
</evidence>
<evidence type="ECO:0000256" key="5">
    <source>
        <dbReference type="ARBA" id="ARBA00022729"/>
    </source>
</evidence>
<evidence type="ECO:0000256" key="9">
    <source>
        <dbReference type="ARBA" id="ARBA00023139"/>
    </source>
</evidence>
<keyword evidence="11" id="KW-0449">Lipoprotein</keyword>
<dbReference type="NCBIfam" id="TIGR03592">
    <property type="entry name" value="yidC_oxa1_cterm"/>
    <property type="match status" value="1"/>
</dbReference>
<dbReference type="GO" id="GO:0005886">
    <property type="term" value="C:plasma membrane"/>
    <property type="evidence" value="ECO:0007669"/>
    <property type="project" value="UniProtKB-SubCell"/>
</dbReference>
<evidence type="ECO:0000256" key="7">
    <source>
        <dbReference type="ARBA" id="ARBA00022989"/>
    </source>
</evidence>
<dbReference type="InterPro" id="IPR023060">
    <property type="entry name" value="YidC/YidC1/YidC2_Firmicutes"/>
</dbReference>
<feature type="transmembrane region" description="Helical" evidence="12">
    <location>
        <begin position="208"/>
        <end position="234"/>
    </location>
</feature>
<keyword evidence="15" id="KW-1185">Reference proteome</keyword>
<keyword evidence="6 12" id="KW-0653">Protein transport</keyword>
<reference evidence="14 15" key="1">
    <citation type="journal article" date="2019" name="Appl. Microbiol. Biotechnol.">
        <title>Uncovering carbohydrate metabolism through a genotype-phenotype association study of 56 lactic acid bacteria genomes.</title>
        <authorList>
            <person name="Buron-Moles G."/>
            <person name="Chailyan A."/>
            <person name="Dolejs I."/>
            <person name="Forster J."/>
            <person name="Miks M.H."/>
        </authorList>
    </citation>
    <scope>NUCLEOTIDE SEQUENCE [LARGE SCALE GENOMIC DNA]</scope>
    <source>
        <strain evidence="14 15">ATCC 700006</strain>
    </source>
</reference>
<keyword evidence="5 12" id="KW-0732">Signal</keyword>
<evidence type="ECO:0000259" key="13">
    <source>
        <dbReference type="Pfam" id="PF02096"/>
    </source>
</evidence>
<evidence type="ECO:0000256" key="2">
    <source>
        <dbReference type="ARBA" id="ARBA00022448"/>
    </source>
</evidence>
<dbReference type="EMBL" id="PUFI01000002">
    <property type="protein sequence ID" value="TDG70108.1"/>
    <property type="molecule type" value="Genomic_DNA"/>
</dbReference>
<dbReference type="PRINTS" id="PR00701">
    <property type="entry name" value="60KDINNERMP"/>
</dbReference>
<evidence type="ECO:0000256" key="3">
    <source>
        <dbReference type="ARBA" id="ARBA00022475"/>
    </source>
</evidence>
<keyword evidence="4 12" id="KW-0812">Transmembrane</keyword>
<dbReference type="PANTHER" id="PTHR12428">
    <property type="entry name" value="OXA1"/>
    <property type="match status" value="1"/>
</dbReference>